<protein>
    <recommendedName>
        <fullName evidence="6">Protein kinase domain-containing protein</fullName>
    </recommendedName>
</protein>
<dbReference type="EMBL" id="JAWRVE010000020">
    <property type="protein sequence ID" value="KAL1875211.1"/>
    <property type="molecule type" value="Genomic_DNA"/>
</dbReference>
<dbReference type="Pfam" id="PF14479">
    <property type="entry name" value="HeLo"/>
    <property type="match status" value="1"/>
</dbReference>
<comment type="caution">
    <text evidence="4">The sequence shown here is derived from an EMBL/GenBank/DDBJ whole genome shotgun (WGS) entry which is preliminary data.</text>
</comment>
<dbReference type="InterPro" id="IPR038305">
    <property type="entry name" value="HeLo_sf"/>
</dbReference>
<dbReference type="PANTHER" id="PTHR37542">
    <property type="entry name" value="HELO DOMAIN-CONTAINING PROTEIN-RELATED"/>
    <property type="match status" value="1"/>
</dbReference>
<evidence type="ECO:0008006" key="6">
    <source>
        <dbReference type="Google" id="ProtNLM"/>
    </source>
</evidence>
<accession>A0ABR3XGY0</accession>
<evidence type="ECO:0000259" key="3">
    <source>
        <dbReference type="Pfam" id="PF24476"/>
    </source>
</evidence>
<dbReference type="InterPro" id="IPR011009">
    <property type="entry name" value="Kinase-like_dom_sf"/>
</dbReference>
<keyword evidence="5" id="KW-1185">Reference proteome</keyword>
<evidence type="ECO:0000313" key="5">
    <source>
        <dbReference type="Proteomes" id="UP001583177"/>
    </source>
</evidence>
<reference evidence="4 5" key="1">
    <citation type="journal article" date="2024" name="IMA Fungus">
        <title>IMA Genome - F19 : A genome assembly and annotation guide to empower mycologists, including annotated draft genome sequences of Ceratocystis pirilliformis, Diaporthe australafricana, Fusarium ophioides, Paecilomyces lecythidis, and Sporothrix stenoceras.</title>
        <authorList>
            <person name="Aylward J."/>
            <person name="Wilson A.M."/>
            <person name="Visagie C.M."/>
            <person name="Spraker J."/>
            <person name="Barnes I."/>
            <person name="Buitendag C."/>
            <person name="Ceriani C."/>
            <person name="Del Mar Angel L."/>
            <person name="du Plessis D."/>
            <person name="Fuchs T."/>
            <person name="Gasser K."/>
            <person name="Kramer D."/>
            <person name="Li W."/>
            <person name="Munsamy K."/>
            <person name="Piso A."/>
            <person name="Price J.L."/>
            <person name="Sonnekus B."/>
            <person name="Thomas C."/>
            <person name="van der Nest A."/>
            <person name="van Dijk A."/>
            <person name="van Heerden A."/>
            <person name="van Vuuren N."/>
            <person name="Yilmaz N."/>
            <person name="Duong T.A."/>
            <person name="van der Merwe N.A."/>
            <person name="Wingfield M.J."/>
            <person name="Wingfield B.D."/>
        </authorList>
    </citation>
    <scope>NUCLEOTIDE SEQUENCE [LARGE SCALE GENOMIC DNA]</scope>
    <source>
        <strain evidence="4 5">CMW 18300</strain>
    </source>
</reference>
<feature type="region of interest" description="Disordered" evidence="1">
    <location>
        <begin position="117"/>
        <end position="139"/>
    </location>
</feature>
<dbReference type="Pfam" id="PF24476">
    <property type="entry name" value="DUF7580"/>
    <property type="match status" value="1"/>
</dbReference>
<organism evidence="4 5">
    <name type="scientific">Diaporthe australafricana</name>
    <dbReference type="NCBI Taxonomy" id="127596"/>
    <lineage>
        <taxon>Eukaryota</taxon>
        <taxon>Fungi</taxon>
        <taxon>Dikarya</taxon>
        <taxon>Ascomycota</taxon>
        <taxon>Pezizomycotina</taxon>
        <taxon>Sordariomycetes</taxon>
        <taxon>Sordariomycetidae</taxon>
        <taxon>Diaporthales</taxon>
        <taxon>Diaporthaceae</taxon>
        <taxon>Diaporthe</taxon>
    </lineage>
</organism>
<feature type="domain" description="Prion-inhibition and propagation HeLo" evidence="2">
    <location>
        <begin position="8"/>
        <end position="234"/>
    </location>
</feature>
<feature type="compositionally biased region" description="Basic and acidic residues" evidence="1">
    <location>
        <begin position="125"/>
        <end position="139"/>
    </location>
</feature>
<evidence type="ECO:0000313" key="4">
    <source>
        <dbReference type="EMBL" id="KAL1875211.1"/>
    </source>
</evidence>
<name>A0ABR3XGY0_9PEZI</name>
<proteinExistence type="predicted"/>
<dbReference type="Gene3D" id="1.20.120.1020">
    <property type="entry name" value="Prion-inhibition and propagation, HeLo domain"/>
    <property type="match status" value="1"/>
</dbReference>
<dbReference type="PANTHER" id="PTHR37542:SF1">
    <property type="entry name" value="PRION-INHIBITION AND PROPAGATION HELO DOMAIN-CONTAINING PROTEIN"/>
    <property type="match status" value="1"/>
</dbReference>
<dbReference type="InterPro" id="IPR056002">
    <property type="entry name" value="DUF7580"/>
</dbReference>
<gene>
    <name evidence="4" type="ORF">Daus18300_003282</name>
</gene>
<evidence type="ECO:0000259" key="2">
    <source>
        <dbReference type="Pfam" id="PF14479"/>
    </source>
</evidence>
<dbReference type="Gene3D" id="1.10.510.10">
    <property type="entry name" value="Transferase(Phosphotransferase) domain 1"/>
    <property type="match status" value="1"/>
</dbReference>
<dbReference type="Proteomes" id="UP001583177">
    <property type="component" value="Unassembled WGS sequence"/>
</dbReference>
<dbReference type="SUPFAM" id="SSF56112">
    <property type="entry name" value="Protein kinase-like (PK-like)"/>
    <property type="match status" value="1"/>
</dbReference>
<sequence>MDPVSAAGLALSVAGLGLQIYTGCIAGIQLLITAANFPEDCRYLNLRLRMEQQRLFAWSETSGLTDLGDAGATDGEARVLASNTFLLHRQTVLDLLVQVQCLFDEFRRHAERNHQLRTFPLEQQQHGDGRAGEAEVDPERDAAAANFPLPPRRRDFIRKAMRALREKSSGATLRLRWVSFDKVGFETLLARFAALNDGMTGILDVGLQREIHHSVQDTNRGVLQLHRRVSDLGRLVRALNVRLEMAGAVAGGGGDGRNRSDLEHLSQLAKFKAFNESMEAGDAVPWDAAEAKCLELVKPNEQTNLQIDRSLVILDPSAENSDAPRCEALLKQPDGTTRRCWVEWKEYENQMPGVPSPPKEIIIERARKLAALLNHSPKPKEFRTPRCLGFFDMESPPEDILNCRLGLIFERPQGPDIHPTAAPASLHDLLTSSSTSSRRPSVTQRVRLAHALAHCLLYLHAVSWLHKGLRSTNILFFRTASGAIDHGAPLLSGFDFSRPARADEMTEDPPARARDDLYRHPSAQSSVAALGSWTAADGDHGDGEGPSSAARPRSRRSFDIYSLGVLLVEVAHWRTVDRVLGIDVAGGGDAKRRISPRTALGVRARLLGGEVLAEVGACMGEVFEGAARRCVAGGEELGLEEGDDEASDAVAARLLMRFWADVVKVLGDVRV</sequence>
<dbReference type="InterPro" id="IPR029498">
    <property type="entry name" value="HeLo_dom"/>
</dbReference>
<feature type="domain" description="DUF7580" evidence="3">
    <location>
        <begin position="420"/>
        <end position="503"/>
    </location>
</feature>
<evidence type="ECO:0000256" key="1">
    <source>
        <dbReference type="SAM" id="MobiDB-lite"/>
    </source>
</evidence>